<organism evidence="1">
    <name type="scientific">marine sediment metagenome</name>
    <dbReference type="NCBI Taxonomy" id="412755"/>
    <lineage>
        <taxon>unclassified sequences</taxon>
        <taxon>metagenomes</taxon>
        <taxon>ecological metagenomes</taxon>
    </lineage>
</organism>
<comment type="caution">
    <text evidence="1">The sequence shown here is derived from an EMBL/GenBank/DDBJ whole genome shotgun (WGS) entry which is preliminary data.</text>
</comment>
<dbReference type="EMBL" id="LAZR01070369">
    <property type="protein sequence ID" value="KKK41802.1"/>
    <property type="molecule type" value="Genomic_DNA"/>
</dbReference>
<gene>
    <name evidence="1" type="ORF">LCGC14_2509080</name>
</gene>
<reference evidence="1" key="1">
    <citation type="journal article" date="2015" name="Nature">
        <title>Complex archaea that bridge the gap between prokaryotes and eukaryotes.</title>
        <authorList>
            <person name="Spang A."/>
            <person name="Saw J.H."/>
            <person name="Jorgensen S.L."/>
            <person name="Zaremba-Niedzwiedzka K."/>
            <person name="Martijn J."/>
            <person name="Lind A.E."/>
            <person name="van Eijk R."/>
            <person name="Schleper C."/>
            <person name="Guy L."/>
            <person name="Ettema T.J."/>
        </authorList>
    </citation>
    <scope>NUCLEOTIDE SEQUENCE</scope>
</reference>
<name>A0A0F8VBQ2_9ZZZZ</name>
<protein>
    <submittedName>
        <fullName evidence="1">Uncharacterized protein</fullName>
    </submittedName>
</protein>
<dbReference type="AlphaFoldDB" id="A0A0F8VBQ2"/>
<proteinExistence type="predicted"/>
<accession>A0A0F8VBQ2</accession>
<sequence>MHADMGLTIVYRSIRKLENYRIEWLKKTVKTLNESQSQKIKILWKFADSVRESNLKYFKTPEELINLAEKGDFNVEFIIEPIIYIFKDYKGVNSLAINMGYNYFYNSKIEEERHDIILNLNMNIVQHIDLLVRSEYGEKRFCYGISHDNLYVANSKKKELKVGSLYFGKPPDNLDTIDEYFWPGFDSSIVYSIFPKNKITLPKQSRPKGFLKNIGINN</sequence>
<evidence type="ECO:0000313" key="1">
    <source>
        <dbReference type="EMBL" id="KKK41802.1"/>
    </source>
</evidence>